<evidence type="ECO:0000313" key="3">
    <source>
        <dbReference type="Proteomes" id="UP001189429"/>
    </source>
</evidence>
<protein>
    <recommendedName>
        <fullName evidence="4">RNA-directed RNA polymerase</fullName>
    </recommendedName>
</protein>
<accession>A0ABN9VTU5</accession>
<sequence>MFKEAQDLWKSVPFMKWEVIRELLVMLSEFDFKWVPPPAQGLLETLFKAWGTSLANELGFRDLRARAKQAENHIFAPATSWFTLAESDLMDRFGRPHTRPRDCPKSEASPLPTNIHDGVAGQPSVPRERLTAIQQSKGWTSFSGLSKNYIPAAWNLLLRASESDSWGHLVTAWHALLANPGGVVMPKGAANGSLVLRRSRFGFFGWPCKCTKLTTRFRAELRLGMEDKPSWQTLTDYKLWVSLSLHVMPPVVSLLSGGPSKVQLGGADEAPLHVRCAKLGFAGFPNGYLNRLMKGFGDPVSRQLPKTPIEKVLWVIKQILPKASSEDIASYLENRKEQVGPQSLAKDHADLLDALVGPSEKKDYADERKRATEQAERKEAFDESFRGGSKFLESLGGKAPPVVKVAKLTGSKAGVKLAINWDKIKALAPLRKKLLPDVKGCRLDYIEKRKQWVAFYPGAVPGSHHKTVGKFSSTLCMKACLRWAWRQRKSKTKEACPRDFS</sequence>
<evidence type="ECO:0000313" key="2">
    <source>
        <dbReference type="EMBL" id="CAK0875873.1"/>
    </source>
</evidence>
<feature type="region of interest" description="Disordered" evidence="1">
    <location>
        <begin position="97"/>
        <end position="124"/>
    </location>
</feature>
<evidence type="ECO:0008006" key="4">
    <source>
        <dbReference type="Google" id="ProtNLM"/>
    </source>
</evidence>
<gene>
    <name evidence="2" type="ORF">PCOR1329_LOCUS60431</name>
</gene>
<name>A0ABN9VTU5_9DINO</name>
<keyword evidence="3" id="KW-1185">Reference proteome</keyword>
<dbReference type="EMBL" id="CAUYUJ010017568">
    <property type="protein sequence ID" value="CAK0875873.1"/>
    <property type="molecule type" value="Genomic_DNA"/>
</dbReference>
<dbReference type="Proteomes" id="UP001189429">
    <property type="component" value="Unassembled WGS sequence"/>
</dbReference>
<reference evidence="2" key="1">
    <citation type="submission" date="2023-10" db="EMBL/GenBank/DDBJ databases">
        <authorList>
            <person name="Chen Y."/>
            <person name="Shah S."/>
            <person name="Dougan E. K."/>
            <person name="Thang M."/>
            <person name="Chan C."/>
        </authorList>
    </citation>
    <scope>NUCLEOTIDE SEQUENCE [LARGE SCALE GENOMIC DNA]</scope>
</reference>
<organism evidence="2 3">
    <name type="scientific">Prorocentrum cordatum</name>
    <dbReference type="NCBI Taxonomy" id="2364126"/>
    <lineage>
        <taxon>Eukaryota</taxon>
        <taxon>Sar</taxon>
        <taxon>Alveolata</taxon>
        <taxon>Dinophyceae</taxon>
        <taxon>Prorocentrales</taxon>
        <taxon>Prorocentraceae</taxon>
        <taxon>Prorocentrum</taxon>
    </lineage>
</organism>
<comment type="caution">
    <text evidence="2">The sequence shown here is derived from an EMBL/GenBank/DDBJ whole genome shotgun (WGS) entry which is preliminary data.</text>
</comment>
<evidence type="ECO:0000256" key="1">
    <source>
        <dbReference type="SAM" id="MobiDB-lite"/>
    </source>
</evidence>
<proteinExistence type="predicted"/>